<sequence>MGWHWHGKLEIFHIRGHDRLGVEANQCIAMEIWRGLGGPQKSTSHRAAKILGTALDIPTLQIGSADESLDVVL</sequence>
<dbReference type="WBParaSite" id="nRc.2.0.1.t41024-RA">
    <property type="protein sequence ID" value="nRc.2.0.1.t41024-RA"/>
    <property type="gene ID" value="nRc.2.0.1.g41024"/>
</dbReference>
<name>A0A915KRC6_ROMCU</name>
<keyword evidence="1" id="KW-1185">Reference proteome</keyword>
<dbReference type="Proteomes" id="UP000887565">
    <property type="component" value="Unplaced"/>
</dbReference>
<evidence type="ECO:0000313" key="1">
    <source>
        <dbReference type="Proteomes" id="UP000887565"/>
    </source>
</evidence>
<accession>A0A915KRC6</accession>
<protein>
    <submittedName>
        <fullName evidence="2">Uncharacterized protein</fullName>
    </submittedName>
</protein>
<organism evidence="1 2">
    <name type="scientific">Romanomermis culicivorax</name>
    <name type="common">Nematode worm</name>
    <dbReference type="NCBI Taxonomy" id="13658"/>
    <lineage>
        <taxon>Eukaryota</taxon>
        <taxon>Metazoa</taxon>
        <taxon>Ecdysozoa</taxon>
        <taxon>Nematoda</taxon>
        <taxon>Enoplea</taxon>
        <taxon>Dorylaimia</taxon>
        <taxon>Mermithida</taxon>
        <taxon>Mermithoidea</taxon>
        <taxon>Mermithidae</taxon>
        <taxon>Romanomermis</taxon>
    </lineage>
</organism>
<evidence type="ECO:0000313" key="2">
    <source>
        <dbReference type="WBParaSite" id="nRc.2.0.1.t41024-RA"/>
    </source>
</evidence>
<reference evidence="2" key="1">
    <citation type="submission" date="2022-11" db="UniProtKB">
        <authorList>
            <consortium name="WormBaseParasite"/>
        </authorList>
    </citation>
    <scope>IDENTIFICATION</scope>
</reference>
<proteinExistence type="predicted"/>
<dbReference type="AlphaFoldDB" id="A0A915KRC6"/>